<dbReference type="EMBL" id="AUWU02000003">
    <property type="protein sequence ID" value="KAH0574690.1"/>
    <property type="molecule type" value="Genomic_DNA"/>
</dbReference>
<organism evidence="2">
    <name type="scientific">Spironucleus salmonicida</name>
    <dbReference type="NCBI Taxonomy" id="348837"/>
    <lineage>
        <taxon>Eukaryota</taxon>
        <taxon>Metamonada</taxon>
        <taxon>Diplomonadida</taxon>
        <taxon>Hexamitidae</taxon>
        <taxon>Hexamitinae</taxon>
        <taxon>Spironucleus</taxon>
    </lineage>
</organism>
<feature type="transmembrane region" description="Helical" evidence="1">
    <location>
        <begin position="12"/>
        <end position="38"/>
    </location>
</feature>
<keyword evidence="1" id="KW-0812">Transmembrane</keyword>
<dbReference type="EMBL" id="KI546166">
    <property type="protein sequence ID" value="EST42203.1"/>
    <property type="molecule type" value="Genomic_DNA"/>
</dbReference>
<protein>
    <submittedName>
        <fullName evidence="2">Uncharacterized protein</fullName>
    </submittedName>
</protein>
<dbReference type="Proteomes" id="UP000018208">
    <property type="component" value="Unassembled WGS sequence"/>
</dbReference>
<evidence type="ECO:0000313" key="2">
    <source>
        <dbReference type="EMBL" id="EST42203.1"/>
    </source>
</evidence>
<gene>
    <name evidence="2" type="ORF">SS50377_18505</name>
    <name evidence="3" type="ORF">SS50377_22300</name>
    <name evidence="4" type="ORF">SS50377_22305</name>
</gene>
<reference evidence="3" key="2">
    <citation type="submission" date="2020-12" db="EMBL/GenBank/DDBJ databases">
        <title>New Spironucleus salmonicida genome in near-complete chromosomes.</title>
        <authorList>
            <person name="Xu F."/>
            <person name="Kurt Z."/>
            <person name="Jimenez-Gonzalez A."/>
            <person name="Astvaldsson A."/>
            <person name="Andersson J.O."/>
            <person name="Svard S.G."/>
        </authorList>
    </citation>
    <scope>NUCLEOTIDE SEQUENCE</scope>
    <source>
        <strain evidence="3">ATCC 50377</strain>
    </source>
</reference>
<dbReference type="EMBL" id="AUWU02000003">
    <property type="protein sequence ID" value="KAH0574685.1"/>
    <property type="molecule type" value="Genomic_DNA"/>
</dbReference>
<dbReference type="VEuPathDB" id="GiardiaDB:SS50377_22305"/>
<proteinExistence type="predicted"/>
<evidence type="ECO:0000313" key="4">
    <source>
        <dbReference type="EMBL" id="KAH0574690.1"/>
    </source>
</evidence>
<evidence type="ECO:0000313" key="5">
    <source>
        <dbReference type="Proteomes" id="UP000018208"/>
    </source>
</evidence>
<evidence type="ECO:0000256" key="1">
    <source>
        <dbReference type="SAM" id="Phobius"/>
    </source>
</evidence>
<evidence type="ECO:0000313" key="3">
    <source>
        <dbReference type="EMBL" id="KAH0574685.1"/>
    </source>
</evidence>
<keyword evidence="1" id="KW-1133">Transmembrane helix</keyword>
<name>V6LD96_9EUKA</name>
<keyword evidence="5" id="KW-1185">Reference proteome</keyword>
<dbReference type="AlphaFoldDB" id="V6LD96"/>
<accession>V6LD96</accession>
<keyword evidence="1" id="KW-0472">Membrane</keyword>
<dbReference type="VEuPathDB" id="GiardiaDB:SS50377_22300"/>
<sequence>MASTPDVSQFVINIIILIIFVALFLIATISTLSSRYYVRRMGRNLLTRPLPFTALENVKFKSHRVKAIRDAVERMVPALLRQDDVAVDPEAKRRNYAAAVATMDRLWNPDGAFQARSEPYRAMLERAQWSGEEVSRADFEAFVELGGRLVSKQ</sequence>
<reference evidence="2 3" key="1">
    <citation type="journal article" date="2014" name="PLoS Genet.">
        <title>The Genome of Spironucleus salmonicida Highlights a Fish Pathogen Adapted to Fluctuating Environments.</title>
        <authorList>
            <person name="Xu F."/>
            <person name="Jerlstrom-Hultqvist J."/>
            <person name="Einarsson E."/>
            <person name="Astvaldsson A."/>
            <person name="Svard S.G."/>
            <person name="Andersson J.O."/>
        </authorList>
    </citation>
    <scope>NUCLEOTIDE SEQUENCE</scope>
    <source>
        <strain evidence="3">ATCC 50377</strain>
    </source>
</reference>